<comment type="similarity">
    <text evidence="3">Belongs to the EIF-2B alpha/beta/delta subunits family. MtnA subfamily.</text>
</comment>
<keyword evidence="3" id="KW-0486">Methionine biosynthesis</keyword>
<keyword evidence="3" id="KW-0028">Amino-acid biosynthesis</keyword>
<accession>A0A918EIB5</accession>
<dbReference type="PANTHER" id="PTHR43475:SF1">
    <property type="entry name" value="METHYLTHIORIBOSE-1-PHOSPHATE ISOMERASE"/>
    <property type="match status" value="1"/>
</dbReference>
<feature type="binding site" evidence="3">
    <location>
        <position position="203"/>
    </location>
    <ligand>
        <name>substrate</name>
    </ligand>
</feature>
<dbReference type="NCBIfam" id="TIGR00524">
    <property type="entry name" value="eIF-2B_rel"/>
    <property type="match status" value="1"/>
</dbReference>
<dbReference type="HAMAP" id="MF_01678">
    <property type="entry name" value="Salvage_MtnA"/>
    <property type="match status" value="1"/>
</dbReference>
<evidence type="ECO:0000313" key="4">
    <source>
        <dbReference type="EMBL" id="GGP95812.1"/>
    </source>
</evidence>
<dbReference type="InterPro" id="IPR011559">
    <property type="entry name" value="Initiation_fac_2B_a/b/d"/>
</dbReference>
<dbReference type="InterPro" id="IPR037171">
    <property type="entry name" value="NagB/RpiA_transferase-like"/>
</dbReference>
<dbReference type="PANTHER" id="PTHR43475">
    <property type="entry name" value="METHYLTHIORIBOSE-1-PHOSPHATE ISOMERASE"/>
    <property type="match status" value="1"/>
</dbReference>
<keyword evidence="5" id="KW-1185">Reference proteome</keyword>
<evidence type="ECO:0000256" key="1">
    <source>
        <dbReference type="ARBA" id="ARBA00023235"/>
    </source>
</evidence>
<feature type="binding site" evidence="3">
    <location>
        <begin position="254"/>
        <end position="255"/>
    </location>
    <ligand>
        <name>substrate</name>
    </ligand>
</feature>
<gene>
    <name evidence="3 4" type="primary">mtnA</name>
    <name evidence="4" type="ORF">GCM10010249_12370</name>
</gene>
<dbReference type="FunFam" id="3.40.50.10470:FF:000006">
    <property type="entry name" value="Methylthioribose-1-phosphate isomerase"/>
    <property type="match status" value="1"/>
</dbReference>
<feature type="site" description="Transition state stabilizer" evidence="3">
    <location>
        <position position="164"/>
    </location>
</feature>
<dbReference type="Gene3D" id="1.20.120.420">
    <property type="entry name" value="translation initiation factor eif-2b, domain 1"/>
    <property type="match status" value="1"/>
</dbReference>
<dbReference type="Pfam" id="PF01008">
    <property type="entry name" value="IF-2B"/>
    <property type="match status" value="1"/>
</dbReference>
<protein>
    <recommendedName>
        <fullName evidence="3">Methylthioribose-1-phosphate isomerase</fullName>
        <shortName evidence="3">M1Pi</shortName>
        <shortName evidence="3">MTR-1-P isomerase</shortName>
        <ecNumber evidence="3">5.3.1.23</ecNumber>
    </recommendedName>
    <alternativeName>
        <fullName evidence="3">S-methyl-5-thioribose-1-phosphate isomerase</fullName>
    </alternativeName>
</protein>
<dbReference type="InterPro" id="IPR000649">
    <property type="entry name" value="IF-2B-related"/>
</dbReference>
<evidence type="ECO:0000256" key="2">
    <source>
        <dbReference type="ARBA" id="ARBA00052401"/>
    </source>
</evidence>
<comment type="function">
    <text evidence="3">Catalyzes the interconversion of methylthioribose-1-phosphate (MTR-1-P) into methylthioribulose-1-phosphate (MTRu-1-P).</text>
</comment>
<comment type="caution">
    <text evidence="4">The sequence shown here is derived from an EMBL/GenBank/DDBJ whole genome shotgun (WGS) entry which is preliminary data.</text>
</comment>
<dbReference type="AlphaFoldDB" id="A0A918EIB5"/>
<reference evidence="4" key="1">
    <citation type="journal article" date="2014" name="Int. J. Syst. Evol. Microbiol.">
        <title>Complete genome sequence of Corynebacterium casei LMG S-19264T (=DSM 44701T), isolated from a smear-ripened cheese.</title>
        <authorList>
            <consortium name="US DOE Joint Genome Institute (JGI-PGF)"/>
            <person name="Walter F."/>
            <person name="Albersmeier A."/>
            <person name="Kalinowski J."/>
            <person name="Ruckert C."/>
        </authorList>
    </citation>
    <scope>NUCLEOTIDE SEQUENCE</scope>
    <source>
        <strain evidence="4">JCM 4335</strain>
    </source>
</reference>
<keyword evidence="1 3" id="KW-0413">Isomerase</keyword>
<dbReference type="NCBIfam" id="NF004326">
    <property type="entry name" value="PRK05720.1"/>
    <property type="match status" value="1"/>
</dbReference>
<sequence length="355" mass="36752">MRRDSETAASPRPRPSLAWDEGCVLAVDQRALPHDYRLLRLETVDQLVDTITSLAVRGAPAIGLAGALGVALSAHRHTSDGRTDEASVKADAARLSAARPTAVNLAWAVRRAVGRLADGPQAVLAEAMTMLEEDAAVNRAAVVRAADLVQSLVPDRPVRILTHCNTGRLATAAVGTALGAIIELHGRGRVAEVLVDETRPLLQGARLTAWELGEAGVPHRLCVDSAAAAAMARGMVDCVLVGADRIAANGDVANKIGTYGLAVAAARHGLPFVVVAPESSWDRELADGSGIVVEERDPGEVTGFAGASVAPAGAAVFNPAFDVTPADLVTAIVSEARVFRPQGSPGTSDLREVPA</sequence>
<dbReference type="GO" id="GO:0019509">
    <property type="term" value="P:L-methionine salvage from methylthioadenosine"/>
    <property type="evidence" value="ECO:0007669"/>
    <property type="project" value="UniProtKB-UniRule"/>
</dbReference>
<dbReference type="EC" id="5.3.1.23" evidence="3"/>
<evidence type="ECO:0000313" key="5">
    <source>
        <dbReference type="Proteomes" id="UP000654123"/>
    </source>
</evidence>
<evidence type="ECO:0000256" key="3">
    <source>
        <dbReference type="HAMAP-Rule" id="MF_01678"/>
    </source>
</evidence>
<organism evidence="4 5">
    <name type="scientific">Streptomyces roseolilacinus</name>
    <dbReference type="NCBI Taxonomy" id="66904"/>
    <lineage>
        <taxon>Bacteria</taxon>
        <taxon>Bacillati</taxon>
        <taxon>Actinomycetota</taxon>
        <taxon>Actinomycetes</taxon>
        <taxon>Kitasatosporales</taxon>
        <taxon>Streptomycetaceae</taxon>
        <taxon>Streptomyces</taxon>
    </lineage>
</organism>
<dbReference type="EMBL" id="BMSV01000002">
    <property type="protein sequence ID" value="GGP95812.1"/>
    <property type="molecule type" value="Genomic_DNA"/>
</dbReference>
<reference evidence="4" key="2">
    <citation type="submission" date="2020-09" db="EMBL/GenBank/DDBJ databases">
        <authorList>
            <person name="Sun Q."/>
            <person name="Ohkuma M."/>
        </authorList>
    </citation>
    <scope>NUCLEOTIDE SEQUENCE</scope>
    <source>
        <strain evidence="4">JCM 4335</strain>
    </source>
</reference>
<dbReference type="InterPro" id="IPR042529">
    <property type="entry name" value="IF_2B-like_C"/>
</dbReference>
<feature type="active site" description="Proton donor" evidence="3">
    <location>
        <position position="244"/>
    </location>
</feature>
<dbReference type="InterPro" id="IPR005251">
    <property type="entry name" value="IF-M1Pi"/>
</dbReference>
<feature type="binding site" evidence="3">
    <location>
        <begin position="57"/>
        <end position="59"/>
    </location>
    <ligand>
        <name>substrate</name>
    </ligand>
</feature>
<proteinExistence type="inferred from homology"/>
<name>A0A918EIB5_9ACTN</name>
<dbReference type="SUPFAM" id="SSF100950">
    <property type="entry name" value="NagB/RpiA/CoA transferase-like"/>
    <property type="match status" value="1"/>
</dbReference>
<comment type="catalytic activity">
    <reaction evidence="2 3">
        <text>5-(methylsulfanyl)-alpha-D-ribose 1-phosphate = 5-(methylsulfanyl)-D-ribulose 1-phosphate</text>
        <dbReference type="Rhea" id="RHEA:19989"/>
        <dbReference type="ChEBI" id="CHEBI:58533"/>
        <dbReference type="ChEBI" id="CHEBI:58548"/>
        <dbReference type="EC" id="5.3.1.23"/>
    </reaction>
</comment>
<dbReference type="NCBIfam" id="TIGR00512">
    <property type="entry name" value="salvage_mtnA"/>
    <property type="match status" value="1"/>
</dbReference>
<dbReference type="Proteomes" id="UP000654123">
    <property type="component" value="Unassembled WGS sequence"/>
</dbReference>
<dbReference type="InterPro" id="IPR027363">
    <property type="entry name" value="M1Pi_N"/>
</dbReference>
<dbReference type="Gene3D" id="3.40.50.10470">
    <property type="entry name" value="Translation initiation factor eif-2b, domain 2"/>
    <property type="match status" value="1"/>
</dbReference>
<feature type="binding site" evidence="3">
    <location>
        <position position="99"/>
    </location>
    <ligand>
        <name>substrate</name>
    </ligand>
</feature>
<dbReference type="GO" id="GO:0046523">
    <property type="term" value="F:S-methyl-5-thioribose-1-phosphate isomerase activity"/>
    <property type="evidence" value="ECO:0007669"/>
    <property type="project" value="UniProtKB-UniRule"/>
</dbReference>
<comment type="pathway">
    <text evidence="3">Amino-acid biosynthesis; L-methionine biosynthesis via salvage pathway; L-methionine from S-methyl-5-thio-alpha-D-ribose 1-phosphate: step 1/6.</text>
</comment>